<dbReference type="InterPro" id="IPR008173">
    <property type="entry name" value="Adenylyl_cyclase_CyaB"/>
</dbReference>
<dbReference type="SMART" id="SM01118">
    <property type="entry name" value="CYTH"/>
    <property type="match status" value="1"/>
</dbReference>
<name>A0A914UYP6_9BILA</name>
<evidence type="ECO:0000313" key="2">
    <source>
        <dbReference type="Proteomes" id="UP000887566"/>
    </source>
</evidence>
<accession>A0A914UYP6</accession>
<dbReference type="Proteomes" id="UP000887566">
    <property type="component" value="Unplaced"/>
</dbReference>
<sequence>MFSQWNSIFLQAPQIIPSKRKMVRNVVAKAYVDDSEEIEGFIFHYTDSLGSVISQEDIYFNVPQGRLKLRISSPNPNGQLIYYQRPNIAGPKVSDSRLTEVEDVLCLKKTLSLALGELGVVQKRRRVYVKDNVHIHLDEVKGIGSFIEFSVALDDMDTDEKGIEQAMRVMEALQIEKSSLVSVAYLDLLMQNHETDKHMI</sequence>
<dbReference type="PANTHER" id="PTHR21028">
    <property type="entry name" value="SI:CH211-156B7.4"/>
    <property type="match status" value="1"/>
</dbReference>
<dbReference type="GO" id="GO:0016462">
    <property type="term" value="F:pyrophosphatase activity"/>
    <property type="evidence" value="ECO:0007669"/>
    <property type="project" value="UniProtKB-ARBA"/>
</dbReference>
<dbReference type="CDD" id="cd07890">
    <property type="entry name" value="CYTH-like_AC_IV-like"/>
    <property type="match status" value="1"/>
</dbReference>
<dbReference type="WBParaSite" id="PSAMB.scaffold1370size32461.g12792.t1">
    <property type="protein sequence ID" value="PSAMB.scaffold1370size32461.g12792.t1"/>
    <property type="gene ID" value="PSAMB.scaffold1370size32461.g12792"/>
</dbReference>
<organism evidence="2 3">
    <name type="scientific">Plectus sambesii</name>
    <dbReference type="NCBI Taxonomy" id="2011161"/>
    <lineage>
        <taxon>Eukaryota</taxon>
        <taxon>Metazoa</taxon>
        <taxon>Ecdysozoa</taxon>
        <taxon>Nematoda</taxon>
        <taxon>Chromadorea</taxon>
        <taxon>Plectida</taxon>
        <taxon>Plectina</taxon>
        <taxon>Plectoidea</taxon>
        <taxon>Plectidae</taxon>
        <taxon>Plectus</taxon>
    </lineage>
</organism>
<feature type="domain" description="CYTH" evidence="1">
    <location>
        <begin position="23"/>
        <end position="191"/>
    </location>
</feature>
<keyword evidence="2" id="KW-1185">Reference proteome</keyword>
<reference evidence="3" key="1">
    <citation type="submission" date="2022-11" db="UniProtKB">
        <authorList>
            <consortium name="WormBaseParasite"/>
        </authorList>
    </citation>
    <scope>IDENTIFICATION</scope>
</reference>
<protein>
    <submittedName>
        <fullName evidence="3">CYTH domain-containing protein</fullName>
    </submittedName>
</protein>
<dbReference type="AlphaFoldDB" id="A0A914UYP6"/>
<evidence type="ECO:0000313" key="3">
    <source>
        <dbReference type="WBParaSite" id="PSAMB.scaffold1370size32461.g12792.t1"/>
    </source>
</evidence>
<dbReference type="PROSITE" id="PS51707">
    <property type="entry name" value="CYTH"/>
    <property type="match status" value="1"/>
</dbReference>
<dbReference type="PANTHER" id="PTHR21028:SF2">
    <property type="entry name" value="CYTH DOMAIN-CONTAINING PROTEIN"/>
    <property type="match status" value="1"/>
</dbReference>
<dbReference type="InterPro" id="IPR033469">
    <property type="entry name" value="CYTH-like_dom_sf"/>
</dbReference>
<dbReference type="Gene3D" id="2.40.320.10">
    <property type="entry name" value="Hypothetical Protein Pfu-838710-001"/>
    <property type="match status" value="1"/>
</dbReference>
<proteinExistence type="predicted"/>
<dbReference type="Pfam" id="PF01928">
    <property type="entry name" value="CYTH"/>
    <property type="match status" value="1"/>
</dbReference>
<evidence type="ECO:0000259" key="1">
    <source>
        <dbReference type="PROSITE" id="PS51707"/>
    </source>
</evidence>
<dbReference type="InterPro" id="IPR023577">
    <property type="entry name" value="CYTH_domain"/>
</dbReference>
<dbReference type="SUPFAM" id="SSF55154">
    <property type="entry name" value="CYTH-like phosphatases"/>
    <property type="match status" value="1"/>
</dbReference>